<comment type="caution">
    <text evidence="3">The sequence shown here is derived from an EMBL/GenBank/DDBJ whole genome shotgun (WGS) entry which is preliminary data.</text>
</comment>
<dbReference type="OrthoDB" id="640742at2759"/>
<dbReference type="GO" id="GO:0004497">
    <property type="term" value="F:monooxygenase activity"/>
    <property type="evidence" value="ECO:0007669"/>
    <property type="project" value="TreeGrafter"/>
</dbReference>
<accession>A0A8T9C0T4</accession>
<organism evidence="3 4">
    <name type="scientific">Lachnellula suecica</name>
    <dbReference type="NCBI Taxonomy" id="602035"/>
    <lineage>
        <taxon>Eukaryota</taxon>
        <taxon>Fungi</taxon>
        <taxon>Dikarya</taxon>
        <taxon>Ascomycota</taxon>
        <taxon>Pezizomycotina</taxon>
        <taxon>Leotiomycetes</taxon>
        <taxon>Helotiales</taxon>
        <taxon>Lachnaceae</taxon>
        <taxon>Lachnellula</taxon>
    </lineage>
</organism>
<dbReference type="InterPro" id="IPR007736">
    <property type="entry name" value="Caleosin-related"/>
</dbReference>
<keyword evidence="4" id="KW-1185">Reference proteome</keyword>
<evidence type="ECO:0000313" key="4">
    <source>
        <dbReference type="Proteomes" id="UP000469558"/>
    </source>
</evidence>
<proteinExistence type="inferred from homology"/>
<dbReference type="Pfam" id="PF05042">
    <property type="entry name" value="Caleosin"/>
    <property type="match status" value="1"/>
</dbReference>
<dbReference type="GO" id="GO:0005509">
    <property type="term" value="F:calcium ion binding"/>
    <property type="evidence" value="ECO:0007669"/>
    <property type="project" value="TreeGrafter"/>
</dbReference>
<evidence type="ECO:0000313" key="3">
    <source>
        <dbReference type="EMBL" id="TVY71517.1"/>
    </source>
</evidence>
<protein>
    <submittedName>
        <fullName evidence="3">Putative peroxygenase</fullName>
    </submittedName>
</protein>
<dbReference type="AlphaFoldDB" id="A0A8T9C0T4"/>
<dbReference type="PANTHER" id="PTHR31495">
    <property type="entry name" value="PEROXYGENASE 3-RELATED"/>
    <property type="match status" value="1"/>
</dbReference>
<name>A0A8T9C0T4_9HELO</name>
<comment type="similarity">
    <text evidence="1">Belongs to the caleosin family.</text>
</comment>
<gene>
    <name evidence="3" type="primary">PXG3</name>
    <name evidence="3" type="ORF">LSUE1_G004882</name>
</gene>
<feature type="region of interest" description="Disordered" evidence="2">
    <location>
        <begin position="1"/>
        <end position="22"/>
    </location>
</feature>
<dbReference type="Proteomes" id="UP000469558">
    <property type="component" value="Unassembled WGS sequence"/>
</dbReference>
<evidence type="ECO:0000256" key="2">
    <source>
        <dbReference type="SAM" id="MobiDB-lite"/>
    </source>
</evidence>
<sequence length="207" mass="23278">MSPSKTDGASFDTGIEEVPVTTQRTPFMQKDGDERLRHTGTARANLAATVEEPNGTQQEDWAKKHKHQTVLQQHCDFFDSDSDGIIWPLDTYRGFHRLGYNPLLCILAVLIIHANFSYPTLPGYLPDPLFRIHTANIHKDKHGSDSGTYDTEGRFIPQKFEDIFAKYAGGDKQGITAAEIRRYLKGQRLIADPIGWGGAIFECELKE</sequence>
<dbReference type="PANTHER" id="PTHR31495:SF0">
    <property type="entry name" value="BINDING PROTEIN CALEOSIN, PUTATIVE (AFU_ORTHOLOGUE AFUA_5G13750)-RELATED"/>
    <property type="match status" value="1"/>
</dbReference>
<reference evidence="3 4" key="1">
    <citation type="submission" date="2018-05" db="EMBL/GenBank/DDBJ databases">
        <title>Genome sequencing and assembly of the regulated plant pathogen Lachnellula willkommii and related sister species for the development of diagnostic species identification markers.</title>
        <authorList>
            <person name="Giroux E."/>
            <person name="Bilodeau G."/>
        </authorList>
    </citation>
    <scope>NUCLEOTIDE SEQUENCE [LARGE SCALE GENOMIC DNA]</scope>
    <source>
        <strain evidence="3 4">CBS 268.59</strain>
    </source>
</reference>
<dbReference type="EMBL" id="QGMK01001198">
    <property type="protein sequence ID" value="TVY71517.1"/>
    <property type="molecule type" value="Genomic_DNA"/>
</dbReference>
<evidence type="ECO:0000256" key="1">
    <source>
        <dbReference type="ARBA" id="ARBA00006765"/>
    </source>
</evidence>